<dbReference type="GO" id="GO:0005524">
    <property type="term" value="F:ATP binding"/>
    <property type="evidence" value="ECO:0007669"/>
    <property type="project" value="UniProtKB-UniRule"/>
</dbReference>
<dbReference type="GO" id="GO:0004674">
    <property type="term" value="F:protein serine/threonine kinase activity"/>
    <property type="evidence" value="ECO:0007669"/>
    <property type="project" value="UniProtKB-KW"/>
</dbReference>
<keyword evidence="1 10" id="KW-0723">Serine/threonine-protein kinase</keyword>
<evidence type="ECO:0000256" key="1">
    <source>
        <dbReference type="ARBA" id="ARBA00022527"/>
    </source>
</evidence>
<feature type="binding site" evidence="7">
    <location>
        <position position="99"/>
    </location>
    <ligand>
        <name>ATP</name>
        <dbReference type="ChEBI" id="CHEBI:30616"/>
    </ligand>
</feature>
<dbReference type="InterPro" id="IPR017441">
    <property type="entry name" value="Protein_kinase_ATP_BS"/>
</dbReference>
<dbReference type="Gene3D" id="1.10.510.10">
    <property type="entry name" value="Transferase(Phosphotransferase) domain 1"/>
    <property type="match status" value="1"/>
</dbReference>
<evidence type="ECO:0000256" key="6">
    <source>
        <dbReference type="PIRSR" id="PIRSR630616-1"/>
    </source>
</evidence>
<evidence type="ECO:0000256" key="2">
    <source>
        <dbReference type="ARBA" id="ARBA00022679"/>
    </source>
</evidence>
<evidence type="ECO:0000256" key="8">
    <source>
        <dbReference type="PIRSR" id="PIRSR630616-3"/>
    </source>
</evidence>
<dbReference type="Pfam" id="PF00069">
    <property type="entry name" value="Pkinase"/>
    <property type="match status" value="1"/>
</dbReference>
<evidence type="ECO:0000256" key="10">
    <source>
        <dbReference type="RuleBase" id="RU000304"/>
    </source>
</evidence>
<feature type="binding site" evidence="9">
    <location>
        <position position="52"/>
    </location>
    <ligand>
        <name>ATP</name>
        <dbReference type="ChEBI" id="CHEBI:30616"/>
    </ligand>
</feature>
<evidence type="ECO:0000256" key="3">
    <source>
        <dbReference type="ARBA" id="ARBA00022741"/>
    </source>
</evidence>
<dbReference type="PROSITE" id="PS00108">
    <property type="entry name" value="PROTEIN_KINASE_ST"/>
    <property type="match status" value="1"/>
</dbReference>
<sequence length="124" mass="14478">MDQIQKDKKNQKAKKFGQVNEINGYQIVEELGSGSYSTVFKVRKGDQIWALKLLDKEQIKRENLYECVQTEEIHKNSYLHRDLKPENIFIHNGVFKIADFGLAKSSSVGRTQCGSRYYIYKKQQ</sequence>
<dbReference type="AlphaFoldDB" id="A0A0V0QMF6"/>
<keyword evidence="3 7" id="KW-0547">Nucleotide-binding</keyword>
<evidence type="ECO:0000256" key="9">
    <source>
        <dbReference type="PROSITE-ProRule" id="PRU10141"/>
    </source>
</evidence>
<dbReference type="EMBL" id="LDAU01000140">
    <property type="protein sequence ID" value="KRX03240.1"/>
    <property type="molecule type" value="Genomic_DNA"/>
</dbReference>
<evidence type="ECO:0000256" key="7">
    <source>
        <dbReference type="PIRSR" id="PIRSR630616-2"/>
    </source>
</evidence>
<organism evidence="12 13">
    <name type="scientific">Pseudocohnilembus persalinus</name>
    <name type="common">Ciliate</name>
    <dbReference type="NCBI Taxonomy" id="266149"/>
    <lineage>
        <taxon>Eukaryota</taxon>
        <taxon>Sar</taxon>
        <taxon>Alveolata</taxon>
        <taxon>Ciliophora</taxon>
        <taxon>Intramacronucleata</taxon>
        <taxon>Oligohymenophorea</taxon>
        <taxon>Scuticociliatia</taxon>
        <taxon>Philasterida</taxon>
        <taxon>Pseudocohnilembidae</taxon>
        <taxon>Pseudocohnilembus</taxon>
    </lineage>
</organism>
<accession>A0A0V0QMF6</accession>
<dbReference type="PROSITE" id="PS50011">
    <property type="entry name" value="PROTEIN_KINASE_DOM"/>
    <property type="match status" value="1"/>
</dbReference>
<dbReference type="SUPFAM" id="SSF56112">
    <property type="entry name" value="Protein kinase-like (PK-like)"/>
    <property type="match status" value="1"/>
</dbReference>
<evidence type="ECO:0000256" key="5">
    <source>
        <dbReference type="ARBA" id="ARBA00022840"/>
    </source>
</evidence>
<evidence type="ECO:0000313" key="12">
    <source>
        <dbReference type="EMBL" id="KRX03240.1"/>
    </source>
</evidence>
<dbReference type="Proteomes" id="UP000054937">
    <property type="component" value="Unassembled WGS sequence"/>
</dbReference>
<dbReference type="SMART" id="SM00220">
    <property type="entry name" value="S_TKc"/>
    <property type="match status" value="1"/>
</dbReference>
<keyword evidence="5 7" id="KW-0067">ATP-binding</keyword>
<protein>
    <submittedName>
        <fullName evidence="12">Protein kinase-like domain</fullName>
    </submittedName>
</protein>
<reference evidence="12 13" key="1">
    <citation type="journal article" date="2015" name="Sci. Rep.">
        <title>Genome of the facultative scuticociliatosis pathogen Pseudocohnilembus persalinus provides insight into its virulence through horizontal gene transfer.</title>
        <authorList>
            <person name="Xiong J."/>
            <person name="Wang G."/>
            <person name="Cheng J."/>
            <person name="Tian M."/>
            <person name="Pan X."/>
            <person name="Warren A."/>
            <person name="Jiang C."/>
            <person name="Yuan D."/>
            <person name="Miao W."/>
        </authorList>
    </citation>
    <scope>NUCLEOTIDE SEQUENCE [LARGE SCALE GENOMIC DNA]</scope>
    <source>
        <strain evidence="12">36N120E</strain>
    </source>
</reference>
<name>A0A0V0QMF6_PSEPJ</name>
<dbReference type="Gene3D" id="3.30.200.20">
    <property type="entry name" value="Phosphorylase Kinase, domain 1"/>
    <property type="match status" value="1"/>
</dbReference>
<gene>
    <name evidence="12" type="ORF">PPERSA_09252</name>
</gene>
<dbReference type="InParanoid" id="A0A0V0QMF6"/>
<evidence type="ECO:0000313" key="13">
    <source>
        <dbReference type="Proteomes" id="UP000054937"/>
    </source>
</evidence>
<dbReference type="InterPro" id="IPR008271">
    <property type="entry name" value="Ser/Thr_kinase_AS"/>
</dbReference>
<dbReference type="InterPro" id="IPR000719">
    <property type="entry name" value="Prot_kinase_dom"/>
</dbReference>
<evidence type="ECO:0000259" key="11">
    <source>
        <dbReference type="PROSITE" id="PS50011"/>
    </source>
</evidence>
<comment type="similarity">
    <text evidence="10">Belongs to the protein kinase superfamily.</text>
</comment>
<dbReference type="InterPro" id="IPR030616">
    <property type="entry name" value="Aur-like"/>
</dbReference>
<evidence type="ECO:0000256" key="4">
    <source>
        <dbReference type="ARBA" id="ARBA00022777"/>
    </source>
</evidence>
<dbReference type="InterPro" id="IPR011009">
    <property type="entry name" value="Kinase-like_dom_sf"/>
</dbReference>
<comment type="caution">
    <text evidence="12">The sequence shown here is derived from an EMBL/GenBank/DDBJ whole genome shotgun (WGS) entry which is preliminary data.</text>
</comment>
<feature type="active site" description="Proton acceptor" evidence="6">
    <location>
        <position position="82"/>
    </location>
</feature>
<dbReference type="OrthoDB" id="286998at2759"/>
<keyword evidence="2" id="KW-0808">Transferase</keyword>
<keyword evidence="13" id="KW-1185">Reference proteome</keyword>
<feature type="domain" description="Protein kinase" evidence="11">
    <location>
        <begin position="1"/>
        <end position="124"/>
    </location>
</feature>
<feature type="binding site" evidence="7">
    <location>
        <begin position="86"/>
        <end position="87"/>
    </location>
    <ligand>
        <name>ATP</name>
        <dbReference type="ChEBI" id="CHEBI:30616"/>
    </ligand>
</feature>
<dbReference type="PANTHER" id="PTHR24350">
    <property type="entry name" value="SERINE/THREONINE-PROTEIN KINASE IAL-RELATED"/>
    <property type="match status" value="1"/>
</dbReference>
<feature type="cross-link" description="Glycyl lysine isopeptide (Lys-Gly) (interchain with G-Cter in SUMO2)" evidence="8">
    <location>
        <position position="84"/>
    </location>
</feature>
<dbReference type="PROSITE" id="PS00107">
    <property type="entry name" value="PROTEIN_KINASE_ATP"/>
    <property type="match status" value="1"/>
</dbReference>
<keyword evidence="4 12" id="KW-0418">Kinase</keyword>
<proteinExistence type="inferred from homology"/>